<keyword evidence="1" id="KW-0175">Coiled coil</keyword>
<feature type="coiled-coil region" evidence="1">
    <location>
        <begin position="413"/>
        <end position="447"/>
    </location>
</feature>
<evidence type="ECO:0000313" key="3">
    <source>
        <dbReference type="Proteomes" id="UP001304300"/>
    </source>
</evidence>
<dbReference type="Proteomes" id="UP001304300">
    <property type="component" value="Chromosome"/>
</dbReference>
<organism evidence="2 3">
    <name type="scientific">Rubellicoccus peritrichatus</name>
    <dbReference type="NCBI Taxonomy" id="3080537"/>
    <lineage>
        <taxon>Bacteria</taxon>
        <taxon>Pseudomonadati</taxon>
        <taxon>Verrucomicrobiota</taxon>
        <taxon>Opitutia</taxon>
        <taxon>Puniceicoccales</taxon>
        <taxon>Cerasicoccaceae</taxon>
        <taxon>Rubellicoccus</taxon>
    </lineage>
</organism>
<proteinExistence type="predicted"/>
<evidence type="ECO:0008006" key="4">
    <source>
        <dbReference type="Google" id="ProtNLM"/>
    </source>
</evidence>
<sequence length="813" mass="87844">MPRSIIDIMLKTKADLTALKKFREEAKRSVQLMADGFRTRIGQRAFDSFARLPGMITQAAKAGIDFNAEMEQLQISFGTLLGNADKAKDRIQDLVNFSASTPFQIRDIAGASRLLQALTGDALASGEGLRLVGDAAAAVGAPFQAAAMWIGRLYAGLKTGTPVGEATMRLTELGLVTGESKRELEELAKTARSEEEAFDIIQKTFANTSGAMAKQAESFSGMVSTLKDNLSILAGELTRGPFEQLSASLETILILMGKLDTSVEQQLKASLSEIQFLHASVANATSETAGPLLEHIEKRIATERGVLLKLQSDFNRFRELQDQSSLSPTGQMTISKPGFMGSVDRNATAELENFNSFFGDFDQGLVMIKQQQSQLAKLQSLLRELASKSKGELDATADRIEAEKQHTIAQKILQTIEARSEKTAKELEKAKEARRTDAQRLKILKDQRATVFGRAIEAEMFGGLSPEELDRLNAATKQQVDLLNLMIEALESKELQSRAKQEAAVTSELIQQTRMEREIAAEQKDRAKVEGLVIREKELLGQLIEQYRKLASAIRETDPARAASLDTAIAGLEQQRETVGGNDTGGANTIGGGFEQLQENLESAQGIANQTFNTLNTGINAFSSNMVLAVNGAQSLEQTFSNVGKAIIDQLVAMTAQALAFAAISAVLGVATGGASTLAGGFMGGLSGFFGFANGGIMDPGRGPRKLSRFASGGVSNTAAIFGEAGPEAAVPLPDGRSIPVTISQAFPQPALQSLSSSFFDDSARGWGSARSEKPDRVVIVDDRRDAMRYRRDPEFRNTFHDMSRREAGKLRR</sequence>
<feature type="coiled-coil region" evidence="1">
    <location>
        <begin position="473"/>
        <end position="530"/>
    </location>
</feature>
<name>A0AAQ3LG28_9BACT</name>
<dbReference type="KEGG" id="puo:RZN69_08685"/>
<evidence type="ECO:0000313" key="2">
    <source>
        <dbReference type="EMBL" id="WOO43168.1"/>
    </source>
</evidence>
<dbReference type="AlphaFoldDB" id="A0AAQ3LG28"/>
<protein>
    <recommendedName>
        <fullName evidence="4">Tape measure domain-containing protein</fullName>
    </recommendedName>
</protein>
<keyword evidence="3" id="KW-1185">Reference proteome</keyword>
<dbReference type="EMBL" id="CP136920">
    <property type="protein sequence ID" value="WOO43168.1"/>
    <property type="molecule type" value="Genomic_DNA"/>
</dbReference>
<reference evidence="2 3" key="1">
    <citation type="submission" date="2023-10" db="EMBL/GenBank/DDBJ databases">
        <title>Rubellicoccus peritrichatus gen. nov., sp. nov., isolated from an algae of coral reef tank.</title>
        <authorList>
            <person name="Luo J."/>
        </authorList>
    </citation>
    <scope>NUCLEOTIDE SEQUENCE [LARGE SCALE GENOMIC DNA]</scope>
    <source>
        <strain evidence="2 3">CR14</strain>
    </source>
</reference>
<accession>A0AAQ3LG28</accession>
<evidence type="ECO:0000256" key="1">
    <source>
        <dbReference type="SAM" id="Coils"/>
    </source>
</evidence>
<dbReference type="RefSeq" id="WP_317835709.1">
    <property type="nucleotide sequence ID" value="NZ_CP136920.1"/>
</dbReference>
<gene>
    <name evidence="2" type="ORF">RZN69_08685</name>
</gene>